<accession>A0A8T0SP96</accession>
<dbReference type="EMBL" id="CM029045">
    <property type="protein sequence ID" value="KAG2598126.1"/>
    <property type="molecule type" value="Genomic_DNA"/>
</dbReference>
<evidence type="ECO:0000313" key="2">
    <source>
        <dbReference type="Proteomes" id="UP000823388"/>
    </source>
</evidence>
<dbReference type="Proteomes" id="UP000823388">
    <property type="component" value="Chromosome 5K"/>
</dbReference>
<gene>
    <name evidence="1" type="ORF">PVAP13_5KG528900</name>
</gene>
<name>A0A8T0SP96_PANVG</name>
<proteinExistence type="predicted"/>
<organism evidence="1 2">
    <name type="scientific">Panicum virgatum</name>
    <name type="common">Blackwell switchgrass</name>
    <dbReference type="NCBI Taxonomy" id="38727"/>
    <lineage>
        <taxon>Eukaryota</taxon>
        <taxon>Viridiplantae</taxon>
        <taxon>Streptophyta</taxon>
        <taxon>Embryophyta</taxon>
        <taxon>Tracheophyta</taxon>
        <taxon>Spermatophyta</taxon>
        <taxon>Magnoliopsida</taxon>
        <taxon>Liliopsida</taxon>
        <taxon>Poales</taxon>
        <taxon>Poaceae</taxon>
        <taxon>PACMAD clade</taxon>
        <taxon>Panicoideae</taxon>
        <taxon>Panicodae</taxon>
        <taxon>Paniceae</taxon>
        <taxon>Panicinae</taxon>
        <taxon>Panicum</taxon>
        <taxon>Panicum sect. Hiantes</taxon>
    </lineage>
</organism>
<comment type="caution">
    <text evidence="1">The sequence shown here is derived from an EMBL/GenBank/DDBJ whole genome shotgun (WGS) entry which is preliminary data.</text>
</comment>
<protein>
    <submittedName>
        <fullName evidence="1">Uncharacterized protein</fullName>
    </submittedName>
</protein>
<sequence length="101" mass="11049">MSSARRSARLSTTHRMTQMQRAQCNLCRKLELLTEELEPIEAALQEFIATFNGPLPAEVAAALNEMFNLDDGEAEVMDSTLIGMAGEGIDDLLEAAVHEVV</sequence>
<reference evidence="1" key="1">
    <citation type="submission" date="2020-05" db="EMBL/GenBank/DDBJ databases">
        <title>WGS assembly of Panicum virgatum.</title>
        <authorList>
            <person name="Lovell J.T."/>
            <person name="Jenkins J."/>
            <person name="Shu S."/>
            <person name="Juenger T.E."/>
            <person name="Schmutz J."/>
        </authorList>
    </citation>
    <scope>NUCLEOTIDE SEQUENCE</scope>
    <source>
        <strain evidence="1">AP13</strain>
    </source>
</reference>
<keyword evidence="2" id="KW-1185">Reference proteome</keyword>
<evidence type="ECO:0000313" key="1">
    <source>
        <dbReference type="EMBL" id="KAG2598126.1"/>
    </source>
</evidence>
<dbReference type="AlphaFoldDB" id="A0A8T0SP96"/>